<dbReference type="InterPro" id="IPR044068">
    <property type="entry name" value="CB"/>
</dbReference>
<dbReference type="Gene3D" id="1.10.443.10">
    <property type="entry name" value="Intergrase catalytic core"/>
    <property type="match status" value="1"/>
</dbReference>
<sequence length="287" mass="33710">MTKGNVINEIATGNKSVVEQSLDDFQEYLKINNMSANTIHVYLFAVRQFLGLYHVVSHDNLMLYKCYLMEHYKPQTVNLRIRALNCYMESLKLASSKMLMIRIQQKTFLENIISQADYEYLKNCLIRDGNMLYYFVVRFMAATGVRVSELVMVKVEHVKRGYMDIYSKDNKIRRIYFPKNLRIEALKWLNQISRVSGYIFLNRYGEPITPAGIRGQLKKFTALYGLDPKVVYPHSFRHRFAKNFIEKCGDISMLSDILGHESIETTRIYLHRSSTEQKQIVNQIVNW</sequence>
<organism evidence="6 7">
    <name type="scientific">Lacrimispora xylanisolvens</name>
    <dbReference type="NCBI Taxonomy" id="384636"/>
    <lineage>
        <taxon>Bacteria</taxon>
        <taxon>Bacillati</taxon>
        <taxon>Bacillota</taxon>
        <taxon>Clostridia</taxon>
        <taxon>Lachnospirales</taxon>
        <taxon>Lachnospiraceae</taxon>
        <taxon>Lacrimispora</taxon>
    </lineage>
</organism>
<dbReference type="InterPro" id="IPR002104">
    <property type="entry name" value="Integrase_catalytic"/>
</dbReference>
<protein>
    <submittedName>
        <fullName evidence="6">Site-specific recombinase XerD</fullName>
    </submittedName>
</protein>
<evidence type="ECO:0000256" key="1">
    <source>
        <dbReference type="ARBA" id="ARBA00023125"/>
    </source>
</evidence>
<evidence type="ECO:0000256" key="3">
    <source>
        <dbReference type="PROSITE-ProRule" id="PRU01248"/>
    </source>
</evidence>
<proteinExistence type="predicted"/>
<dbReference type="PANTHER" id="PTHR30349:SF89">
    <property type="entry name" value="INTEGRASE_RECOMBINASE"/>
    <property type="match status" value="1"/>
</dbReference>
<dbReference type="GO" id="GO:0015074">
    <property type="term" value="P:DNA integration"/>
    <property type="evidence" value="ECO:0007669"/>
    <property type="project" value="InterPro"/>
</dbReference>
<evidence type="ECO:0000313" key="7">
    <source>
        <dbReference type="Proteomes" id="UP000237749"/>
    </source>
</evidence>
<keyword evidence="1 3" id="KW-0238">DNA-binding</keyword>
<reference evidence="6 7" key="1">
    <citation type="submission" date="2018-02" db="EMBL/GenBank/DDBJ databases">
        <title>Genomic Encyclopedia of Archaeal and Bacterial Type Strains, Phase II (KMG-II): from individual species to whole genera.</title>
        <authorList>
            <person name="Goeker M."/>
        </authorList>
    </citation>
    <scope>NUCLEOTIDE SEQUENCE [LARGE SCALE GENOMIC DNA]</scope>
    <source>
        <strain evidence="6 7">DSM 3808</strain>
    </source>
</reference>
<dbReference type="GO" id="GO:0006310">
    <property type="term" value="P:DNA recombination"/>
    <property type="evidence" value="ECO:0007669"/>
    <property type="project" value="UniProtKB-KW"/>
</dbReference>
<dbReference type="Pfam" id="PF00589">
    <property type="entry name" value="Phage_integrase"/>
    <property type="match status" value="1"/>
</dbReference>
<dbReference type="InterPro" id="IPR013762">
    <property type="entry name" value="Integrase-like_cat_sf"/>
</dbReference>
<dbReference type="RefSeq" id="WP_185140395.1">
    <property type="nucleotide sequence ID" value="NZ_PTJA01000017.1"/>
</dbReference>
<gene>
    <name evidence="6" type="ORF">BXY41_117115</name>
</gene>
<feature type="domain" description="Tyr recombinase" evidence="4">
    <location>
        <begin position="108"/>
        <end position="282"/>
    </location>
</feature>
<dbReference type="PANTHER" id="PTHR30349">
    <property type="entry name" value="PHAGE INTEGRASE-RELATED"/>
    <property type="match status" value="1"/>
</dbReference>
<dbReference type="InterPro" id="IPR010998">
    <property type="entry name" value="Integrase_recombinase_N"/>
</dbReference>
<dbReference type="Proteomes" id="UP000237749">
    <property type="component" value="Unassembled WGS sequence"/>
</dbReference>
<dbReference type="InterPro" id="IPR050090">
    <property type="entry name" value="Tyrosine_recombinase_XerCD"/>
</dbReference>
<feature type="domain" description="Core-binding (CB)" evidence="5">
    <location>
        <begin position="16"/>
        <end position="92"/>
    </location>
</feature>
<comment type="caution">
    <text evidence="6">The sequence shown here is derived from an EMBL/GenBank/DDBJ whole genome shotgun (WGS) entry which is preliminary data.</text>
</comment>
<dbReference type="AlphaFoldDB" id="A0A2S6HHF9"/>
<dbReference type="Gene3D" id="1.10.150.130">
    <property type="match status" value="1"/>
</dbReference>
<evidence type="ECO:0000259" key="4">
    <source>
        <dbReference type="PROSITE" id="PS51898"/>
    </source>
</evidence>
<name>A0A2S6HHF9_9FIRM</name>
<accession>A0A2S6HHF9</accession>
<dbReference type="GO" id="GO:0003677">
    <property type="term" value="F:DNA binding"/>
    <property type="evidence" value="ECO:0007669"/>
    <property type="project" value="UniProtKB-UniRule"/>
</dbReference>
<evidence type="ECO:0000259" key="5">
    <source>
        <dbReference type="PROSITE" id="PS51900"/>
    </source>
</evidence>
<evidence type="ECO:0000256" key="2">
    <source>
        <dbReference type="ARBA" id="ARBA00023172"/>
    </source>
</evidence>
<dbReference type="PROSITE" id="PS51898">
    <property type="entry name" value="TYR_RECOMBINASE"/>
    <property type="match status" value="1"/>
</dbReference>
<keyword evidence="7" id="KW-1185">Reference proteome</keyword>
<dbReference type="SUPFAM" id="SSF56349">
    <property type="entry name" value="DNA breaking-rejoining enzymes"/>
    <property type="match status" value="1"/>
</dbReference>
<dbReference type="InterPro" id="IPR011010">
    <property type="entry name" value="DNA_brk_join_enz"/>
</dbReference>
<dbReference type="EMBL" id="PTJA01000017">
    <property type="protein sequence ID" value="PPK76886.1"/>
    <property type="molecule type" value="Genomic_DNA"/>
</dbReference>
<dbReference type="PROSITE" id="PS51900">
    <property type="entry name" value="CB"/>
    <property type="match status" value="1"/>
</dbReference>
<evidence type="ECO:0000313" key="6">
    <source>
        <dbReference type="EMBL" id="PPK76886.1"/>
    </source>
</evidence>
<keyword evidence="2" id="KW-0233">DNA recombination</keyword>